<dbReference type="Gene3D" id="3.40.50.10540">
    <property type="entry name" value="Crotonobetainyl-coa:carnitine coa-transferase, domain 1"/>
    <property type="match status" value="1"/>
</dbReference>
<dbReference type="PANTHER" id="PTHR48228">
    <property type="entry name" value="SUCCINYL-COA--D-CITRAMALATE COA-TRANSFERASE"/>
    <property type="match status" value="1"/>
</dbReference>
<organism evidence="1 2">
    <name type="scientific">Ascidiaceihabitans donghaensis</name>
    <dbReference type="NCBI Taxonomy" id="1510460"/>
    <lineage>
        <taxon>Bacteria</taxon>
        <taxon>Pseudomonadati</taxon>
        <taxon>Pseudomonadota</taxon>
        <taxon>Alphaproteobacteria</taxon>
        <taxon>Rhodobacterales</taxon>
        <taxon>Paracoccaceae</taxon>
        <taxon>Ascidiaceihabitans</taxon>
    </lineage>
</organism>
<name>A0A2R8BAU1_9RHOB</name>
<keyword evidence="1" id="KW-0456">Lyase</keyword>
<dbReference type="EC" id="2.-.-.-" evidence="1"/>
<dbReference type="InterPro" id="IPR050509">
    <property type="entry name" value="CoA-transferase_III"/>
</dbReference>
<dbReference type="GO" id="GO:0016740">
    <property type="term" value="F:transferase activity"/>
    <property type="evidence" value="ECO:0007669"/>
    <property type="project" value="UniProtKB-KW"/>
</dbReference>
<dbReference type="InterPro" id="IPR003673">
    <property type="entry name" value="CoA-Trfase_fam_III"/>
</dbReference>
<dbReference type="OrthoDB" id="9806585at2"/>
<keyword evidence="1" id="KW-0808">Transferase</keyword>
<dbReference type="Proteomes" id="UP000244880">
    <property type="component" value="Unassembled WGS sequence"/>
</dbReference>
<dbReference type="RefSeq" id="WP_108827444.1">
    <property type="nucleotide sequence ID" value="NZ_OMOR01000001.1"/>
</dbReference>
<dbReference type="InterPro" id="IPR023606">
    <property type="entry name" value="CoA-Trfase_III_dom_1_sf"/>
</dbReference>
<sequence>MTDFASTIAAALGSSMPVDVTSTRHGLGHLPSVYAVTDLAAASIEAAGREIAALSGAQSTDVDRRLASFWFDMTLRPQGWELPSIWDDLAGDYATKDGWIRLHTNAPQHRAAALRALGCEGTKDAVTNAVAKRHKTELESAVIAQNGCAAAMLTEDEWAAHPQGKAVLSEPLIAWETTGKTSPAPLGSLENVRILDLTRILAGPVATRFLAGFGAEVLRIDPLDWEEPAAEPEVTLGKRCAGLDLRDTADRKSFQTLLAQADVLVHGYRADALEGLGLGSDTRAAINPNCIDVCLNAYGWSGPWTNRRGFDSLVQMSAGIAASGMQAANAPRPKPLPVQALDHATGYLMAAAVIRGLRIRAATGDVMAAKLSLARTARLLVDAGPRNDAEMLAPETLTDCAPHIEQTVWGPSQRITFPLSVSGATPHWRYPAGPLKTAEPVWT</sequence>
<dbReference type="AlphaFoldDB" id="A0A2R8BAU1"/>
<keyword evidence="2" id="KW-1185">Reference proteome</keyword>
<evidence type="ECO:0000313" key="1">
    <source>
        <dbReference type="EMBL" id="SPH20196.1"/>
    </source>
</evidence>
<proteinExistence type="predicted"/>
<dbReference type="GO" id="GO:0016829">
    <property type="term" value="F:lyase activity"/>
    <property type="evidence" value="ECO:0007669"/>
    <property type="project" value="UniProtKB-KW"/>
</dbReference>
<reference evidence="1 2" key="1">
    <citation type="submission" date="2018-03" db="EMBL/GenBank/DDBJ databases">
        <authorList>
            <person name="Keele B.F."/>
        </authorList>
    </citation>
    <scope>NUCLEOTIDE SEQUENCE [LARGE SCALE GENOMIC DNA]</scope>
    <source>
        <strain evidence="1 2">CECT 8599</strain>
    </source>
</reference>
<protein>
    <submittedName>
        <fullName evidence="1">CoA-transferase/lyase DddD</fullName>
        <ecNumber evidence="1">2.-.-.-</ecNumber>
    </submittedName>
</protein>
<dbReference type="PANTHER" id="PTHR48228:SF4">
    <property type="entry name" value="BLR3030 PROTEIN"/>
    <property type="match status" value="1"/>
</dbReference>
<evidence type="ECO:0000313" key="2">
    <source>
        <dbReference type="Proteomes" id="UP000244880"/>
    </source>
</evidence>
<accession>A0A2R8BAU1</accession>
<gene>
    <name evidence="1" type="primary">dddD</name>
    <name evidence="1" type="ORF">ASD8599_00935</name>
</gene>
<dbReference type="SUPFAM" id="SSF89796">
    <property type="entry name" value="CoA-transferase family III (CaiB/BaiF)"/>
    <property type="match status" value="2"/>
</dbReference>
<dbReference type="EMBL" id="OMOR01000001">
    <property type="protein sequence ID" value="SPH20196.1"/>
    <property type="molecule type" value="Genomic_DNA"/>
</dbReference>
<dbReference type="Pfam" id="PF02515">
    <property type="entry name" value="CoA_transf_3"/>
    <property type="match status" value="1"/>
</dbReference>